<dbReference type="EMBL" id="JAHUTJ010059308">
    <property type="protein sequence ID" value="MED6287843.1"/>
    <property type="molecule type" value="Genomic_DNA"/>
</dbReference>
<organism evidence="2 3">
    <name type="scientific">Characodon lateralis</name>
    <dbReference type="NCBI Taxonomy" id="208331"/>
    <lineage>
        <taxon>Eukaryota</taxon>
        <taxon>Metazoa</taxon>
        <taxon>Chordata</taxon>
        <taxon>Craniata</taxon>
        <taxon>Vertebrata</taxon>
        <taxon>Euteleostomi</taxon>
        <taxon>Actinopterygii</taxon>
        <taxon>Neopterygii</taxon>
        <taxon>Teleostei</taxon>
        <taxon>Neoteleostei</taxon>
        <taxon>Acanthomorphata</taxon>
        <taxon>Ovalentaria</taxon>
        <taxon>Atherinomorphae</taxon>
        <taxon>Cyprinodontiformes</taxon>
        <taxon>Goodeidae</taxon>
        <taxon>Characodon</taxon>
    </lineage>
</organism>
<evidence type="ECO:0000313" key="3">
    <source>
        <dbReference type="Proteomes" id="UP001352852"/>
    </source>
</evidence>
<protein>
    <submittedName>
        <fullName evidence="2">Uncharacterized protein</fullName>
    </submittedName>
</protein>
<evidence type="ECO:0000313" key="2">
    <source>
        <dbReference type="EMBL" id="MED6287843.1"/>
    </source>
</evidence>
<sequence length="69" mass="7747">MFVRDKCQKEEIKISDTIKLTRFNFINCFTGTTTGQEKEGPDTKEGEPTSYTTNGGPNKRTNRGDARAD</sequence>
<accession>A0ABU7EKS9</accession>
<name>A0ABU7EKS9_9TELE</name>
<feature type="region of interest" description="Disordered" evidence="1">
    <location>
        <begin position="31"/>
        <end position="69"/>
    </location>
</feature>
<keyword evidence="3" id="KW-1185">Reference proteome</keyword>
<gene>
    <name evidence="2" type="ORF">CHARACLAT_020435</name>
</gene>
<dbReference type="Proteomes" id="UP001352852">
    <property type="component" value="Unassembled WGS sequence"/>
</dbReference>
<evidence type="ECO:0000256" key="1">
    <source>
        <dbReference type="SAM" id="MobiDB-lite"/>
    </source>
</evidence>
<feature type="compositionally biased region" description="Basic and acidic residues" evidence="1">
    <location>
        <begin position="36"/>
        <end position="47"/>
    </location>
</feature>
<reference evidence="2 3" key="1">
    <citation type="submission" date="2021-06" db="EMBL/GenBank/DDBJ databases">
        <authorList>
            <person name="Palmer J.M."/>
        </authorList>
    </citation>
    <scope>NUCLEOTIDE SEQUENCE [LARGE SCALE GENOMIC DNA]</scope>
    <source>
        <strain evidence="2 3">CL_MEX2019</strain>
        <tissue evidence="2">Muscle</tissue>
    </source>
</reference>
<proteinExistence type="predicted"/>
<comment type="caution">
    <text evidence="2">The sequence shown here is derived from an EMBL/GenBank/DDBJ whole genome shotgun (WGS) entry which is preliminary data.</text>
</comment>